<protein>
    <submittedName>
        <fullName evidence="3">Proline--tRNA ligase, cytoplasmic</fullName>
    </submittedName>
</protein>
<gene>
    <name evidence="3" type="ORF">G2W53_023531</name>
</gene>
<evidence type="ECO:0000313" key="4">
    <source>
        <dbReference type="Proteomes" id="UP000634136"/>
    </source>
</evidence>
<dbReference type="InterPro" id="IPR045864">
    <property type="entry name" value="aa-tRNA-synth_II/BPL/LPL"/>
</dbReference>
<sequence length="246" mass="28321">MIPLRHICNRWSFRMAGGGADKPSGKQSGGGKKKEVKKETGLGLSNRKAENFGEWYSEVVVNGEMIEYYDISGCYILRPWAMSIWEVMQVFFDAEIKKMKVKNCYFPLFVSPSVLQKEKDHVEGFAPEVAWVTKSGVSDLEIPIAIRPTSETVMYPYYSKWIRGHRDLPLKLNQWCNVVRWEFSNPTPFIRDSESKKILCSLSFGLNAYFDHRSREFLWQEGHTAFATKEEADAEVLGSSNYYGRL</sequence>
<dbReference type="SUPFAM" id="SSF55681">
    <property type="entry name" value="Class II aaRS and biotin synthetases"/>
    <property type="match status" value="1"/>
</dbReference>
<evidence type="ECO:0000313" key="3">
    <source>
        <dbReference type="EMBL" id="KAF7818076.1"/>
    </source>
</evidence>
<dbReference type="InterPro" id="IPR006195">
    <property type="entry name" value="aa-tRNA-synth_II"/>
</dbReference>
<dbReference type="InterPro" id="IPR004499">
    <property type="entry name" value="Pro-tRNA-ligase_IIa_arc-type"/>
</dbReference>
<proteinExistence type="predicted"/>
<dbReference type="GO" id="GO:0017101">
    <property type="term" value="C:aminoacyl-tRNA synthetase multienzyme complex"/>
    <property type="evidence" value="ECO:0007669"/>
    <property type="project" value="TreeGrafter"/>
</dbReference>
<name>A0A834WG41_9FABA</name>
<feature type="domain" description="Aminoacyl-transfer RNA synthetases class-II family profile" evidence="2">
    <location>
        <begin position="107"/>
        <end position="236"/>
    </location>
</feature>
<dbReference type="PANTHER" id="PTHR43382:SF2">
    <property type="entry name" value="BIFUNCTIONAL GLUTAMATE_PROLINE--TRNA LIGASE"/>
    <property type="match status" value="1"/>
</dbReference>
<dbReference type="GO" id="GO:0004827">
    <property type="term" value="F:proline-tRNA ligase activity"/>
    <property type="evidence" value="ECO:0007669"/>
    <property type="project" value="InterPro"/>
</dbReference>
<dbReference type="EMBL" id="JAAIUW010000008">
    <property type="protein sequence ID" value="KAF7818076.1"/>
    <property type="molecule type" value="Genomic_DNA"/>
</dbReference>
<organism evidence="3 4">
    <name type="scientific">Senna tora</name>
    <dbReference type="NCBI Taxonomy" id="362788"/>
    <lineage>
        <taxon>Eukaryota</taxon>
        <taxon>Viridiplantae</taxon>
        <taxon>Streptophyta</taxon>
        <taxon>Embryophyta</taxon>
        <taxon>Tracheophyta</taxon>
        <taxon>Spermatophyta</taxon>
        <taxon>Magnoliopsida</taxon>
        <taxon>eudicotyledons</taxon>
        <taxon>Gunneridae</taxon>
        <taxon>Pentapetalae</taxon>
        <taxon>rosids</taxon>
        <taxon>fabids</taxon>
        <taxon>Fabales</taxon>
        <taxon>Fabaceae</taxon>
        <taxon>Caesalpinioideae</taxon>
        <taxon>Cassia clade</taxon>
        <taxon>Senna</taxon>
    </lineage>
</organism>
<dbReference type="PROSITE" id="PS50862">
    <property type="entry name" value="AA_TRNA_LIGASE_II"/>
    <property type="match status" value="1"/>
</dbReference>
<accession>A0A834WG41</accession>
<dbReference type="OrthoDB" id="1350766at2759"/>
<evidence type="ECO:0000259" key="2">
    <source>
        <dbReference type="PROSITE" id="PS50862"/>
    </source>
</evidence>
<reference evidence="3" key="1">
    <citation type="submission" date="2020-09" db="EMBL/GenBank/DDBJ databases">
        <title>Genome-Enabled Discovery of Anthraquinone Biosynthesis in Senna tora.</title>
        <authorList>
            <person name="Kang S.-H."/>
            <person name="Pandey R.P."/>
            <person name="Lee C.-M."/>
            <person name="Sim J.-S."/>
            <person name="Jeong J.-T."/>
            <person name="Choi B.-S."/>
            <person name="Jung M."/>
            <person name="Ginzburg D."/>
            <person name="Zhao K."/>
            <person name="Won S.Y."/>
            <person name="Oh T.-J."/>
            <person name="Yu Y."/>
            <person name="Kim N.-H."/>
            <person name="Lee O.R."/>
            <person name="Lee T.-H."/>
            <person name="Bashyal P."/>
            <person name="Kim T.-S."/>
            <person name="Lee W.-H."/>
            <person name="Kawkins C."/>
            <person name="Kim C.-K."/>
            <person name="Kim J.S."/>
            <person name="Ahn B.O."/>
            <person name="Rhee S.Y."/>
            <person name="Sohng J.K."/>
        </authorList>
    </citation>
    <scope>NUCLEOTIDE SEQUENCE</scope>
    <source>
        <tissue evidence="3">Leaf</tissue>
    </source>
</reference>
<keyword evidence="3" id="KW-0436">Ligase</keyword>
<comment type="caution">
    <text evidence="3">The sequence shown here is derived from an EMBL/GenBank/DDBJ whole genome shotgun (WGS) entry which is preliminary data.</text>
</comment>
<dbReference type="PANTHER" id="PTHR43382">
    <property type="entry name" value="PROLYL-TRNA SYNTHETASE"/>
    <property type="match status" value="1"/>
</dbReference>
<feature type="region of interest" description="Disordered" evidence="1">
    <location>
        <begin position="17"/>
        <end position="42"/>
    </location>
</feature>
<evidence type="ECO:0000256" key="1">
    <source>
        <dbReference type="SAM" id="MobiDB-lite"/>
    </source>
</evidence>
<dbReference type="InterPro" id="IPR002316">
    <property type="entry name" value="Pro-tRNA-ligase_IIa"/>
</dbReference>
<dbReference type="AlphaFoldDB" id="A0A834WG41"/>
<dbReference type="Gene3D" id="3.30.930.10">
    <property type="entry name" value="Bira Bifunctional Protein, Domain 2"/>
    <property type="match status" value="1"/>
</dbReference>
<dbReference type="Proteomes" id="UP000634136">
    <property type="component" value="Unassembled WGS sequence"/>
</dbReference>
<dbReference type="PRINTS" id="PR01046">
    <property type="entry name" value="TRNASYNTHPRO"/>
</dbReference>
<dbReference type="GO" id="GO:0005524">
    <property type="term" value="F:ATP binding"/>
    <property type="evidence" value="ECO:0007669"/>
    <property type="project" value="InterPro"/>
</dbReference>
<dbReference type="GO" id="GO:0006433">
    <property type="term" value="P:prolyl-tRNA aminoacylation"/>
    <property type="evidence" value="ECO:0007669"/>
    <property type="project" value="InterPro"/>
</dbReference>
<keyword evidence="4" id="KW-1185">Reference proteome</keyword>
<dbReference type="GO" id="GO:0005737">
    <property type="term" value="C:cytoplasm"/>
    <property type="evidence" value="ECO:0007669"/>
    <property type="project" value="InterPro"/>
</dbReference>